<reference evidence="2 3" key="1">
    <citation type="submission" date="2014-07" db="EMBL/GenBank/DDBJ databases">
        <title>Draft genome sequence of Thalassospira profundimaris S25-3-2.</title>
        <authorList>
            <person name="Lai Q."/>
            <person name="Shao Z."/>
        </authorList>
    </citation>
    <scope>NUCLEOTIDE SEQUENCE [LARGE SCALE GENOMIC DNA]</scope>
    <source>
        <strain evidence="2 3">S25-3-2</strain>
    </source>
</reference>
<feature type="transmembrane region" description="Helical" evidence="1">
    <location>
        <begin position="7"/>
        <end position="29"/>
    </location>
</feature>
<dbReference type="AlphaFoldDB" id="A0A367X3W4"/>
<keyword evidence="1" id="KW-0812">Transmembrane</keyword>
<organism evidence="2 3">
    <name type="scientific">Thalassospira profundimaris</name>
    <dbReference type="NCBI Taxonomy" id="502049"/>
    <lineage>
        <taxon>Bacteria</taxon>
        <taxon>Pseudomonadati</taxon>
        <taxon>Pseudomonadota</taxon>
        <taxon>Alphaproteobacteria</taxon>
        <taxon>Rhodospirillales</taxon>
        <taxon>Thalassospiraceae</taxon>
        <taxon>Thalassospira</taxon>
    </lineage>
</organism>
<protein>
    <recommendedName>
        <fullName evidence="4">WG repeat-containing protein</fullName>
    </recommendedName>
</protein>
<name>A0A367X3W4_9PROT</name>
<dbReference type="Proteomes" id="UP000252517">
    <property type="component" value="Unassembled WGS sequence"/>
</dbReference>
<evidence type="ECO:0000256" key="1">
    <source>
        <dbReference type="SAM" id="Phobius"/>
    </source>
</evidence>
<evidence type="ECO:0000313" key="2">
    <source>
        <dbReference type="EMBL" id="RCK48366.1"/>
    </source>
</evidence>
<keyword evidence="1" id="KW-1133">Transmembrane helix</keyword>
<evidence type="ECO:0000313" key="3">
    <source>
        <dbReference type="Proteomes" id="UP000252517"/>
    </source>
</evidence>
<accession>A0A367X3W4</accession>
<gene>
    <name evidence="2" type="ORF">TH25_15080</name>
</gene>
<dbReference type="RefSeq" id="WP_181847625.1">
    <property type="nucleotide sequence ID" value="NZ_JPWH01000011.1"/>
</dbReference>
<proteinExistence type="predicted"/>
<evidence type="ECO:0008006" key="4">
    <source>
        <dbReference type="Google" id="ProtNLM"/>
    </source>
</evidence>
<comment type="caution">
    <text evidence="2">The sequence shown here is derived from an EMBL/GenBank/DDBJ whole genome shotgun (WGS) entry which is preliminary data.</text>
</comment>
<sequence>MKRNLRAGLIGMAVLLCLFLVIIVFRGIAPGYYFEQDFAPDDEKQDWIEAYSYLPILVLHWENGGGPVYYLDVPFLQYLYPFSTRLSGAFYTVQDGAFVLLPHRQKQKQFHFSSRASGGETGMYAPKTYVISKDSGFYAPVIEKWRTENRAAEQDFAELEAVKPLTGGWRKGVFYNRFSINVPMTYFASDDVLRATSPEDRPLGQIEFYLIRLSYEDDIYAKFYRKYKNFRDVGDGILVGRKADGGYRIIKTLKDDQERYFISGNAVDLAEAKDFVAIIKSAVSGDKVTDIVVEDYLTSPIPDMYPDAQSGFEEMLLNHVQNVLQPNGFLTQFGEDWRFDPGDENAPELQGYVEILDEKRLRETWAAIDRDWRDYSDASVSRKNGRFEIFEYSIGSEDRFENSCVVSYLLKAQKPYQGKDVYLNISGVSKSPSYCMAIATLIDQSDMSSVQNIFDAFVAKHGSSRVGSYYEIDSNGHGLRLLGDTLITADSKETVVASDTGEVLLSLKPSDGIYFDDDGRVIVTRRKGEKLKTEMYDAHMKLLIPPIYDDVGFWYNGQNMTQRDFVRIKNDRKVGLFDLDAGKVFIEPGYDEIFYLEDWGYYKAQRGNITTFFDENGAEVIPGGASDYILAQSTRGGKHDNDFIAVKRVSDGNWVFLTRVKQPLLEGTFKKVKLVYNVGDQIYELIRTNGEKLYVKVSGRDDGLLQFSLKDADPCIRDHILKLGNAACGP</sequence>
<keyword evidence="1" id="KW-0472">Membrane</keyword>
<dbReference type="EMBL" id="JPWH01000011">
    <property type="protein sequence ID" value="RCK48366.1"/>
    <property type="molecule type" value="Genomic_DNA"/>
</dbReference>